<dbReference type="eggNOG" id="ENOG5030BF2">
    <property type="taxonomic scope" value="Bacteria"/>
</dbReference>
<evidence type="ECO:0000313" key="1">
    <source>
        <dbReference type="EMBL" id="KRK80440.1"/>
    </source>
</evidence>
<sequence length="318" mass="35963">MKLLNKYWGTIVKKSILAITMALIGCTLTSVNITKASEKTYTFEAAETIFMKSDSPEVAVHKMENGKIIKTNDKADIYDAKGTPKLWRANSVNVNGKDWWQVSENEYFNTKGSEKLDKSNIADSSENGIKYANYTPDLPNYDGKDIVFIAADPKSDNMTIDLYKDVNGKLVNTGKSVNAAKGFSAQYWKANKVNVNGQDCWQVGENLYFNSPQVKKLDLVHNDTSEITNYGNYSDGDTKSEVVNEIFLFNGKGDYVPVMELQNDGSFTKIDNRELKSNTNWKIDKIRNYNSKIYARVATNEWIDVTDYAVQNQKNYIN</sequence>
<dbReference type="EMBL" id="AZDZ01000003">
    <property type="protein sequence ID" value="KRK80440.1"/>
    <property type="molecule type" value="Genomic_DNA"/>
</dbReference>
<comment type="caution">
    <text evidence="1">The sequence shown here is derived from an EMBL/GenBank/DDBJ whole genome shotgun (WGS) entry which is preliminary data.</text>
</comment>
<name>A0A0R1KAS0_9LACO</name>
<dbReference type="AlphaFoldDB" id="A0A0R1KAS0"/>
<gene>
    <name evidence="1" type="ORF">FD03_GL001861</name>
</gene>
<dbReference type="STRING" id="1423775.FD03_GL001861"/>
<dbReference type="Proteomes" id="UP000051248">
    <property type="component" value="Unassembled WGS sequence"/>
</dbReference>
<keyword evidence="2" id="KW-1185">Reference proteome</keyword>
<evidence type="ECO:0000313" key="2">
    <source>
        <dbReference type="Proteomes" id="UP000051248"/>
    </source>
</evidence>
<reference evidence="1 2" key="1">
    <citation type="journal article" date="2015" name="Genome Announc.">
        <title>Expanding the biotechnology potential of lactobacilli through comparative genomics of 213 strains and associated genera.</title>
        <authorList>
            <person name="Sun Z."/>
            <person name="Harris H.M."/>
            <person name="McCann A."/>
            <person name="Guo C."/>
            <person name="Argimon S."/>
            <person name="Zhang W."/>
            <person name="Yang X."/>
            <person name="Jeffery I.B."/>
            <person name="Cooney J.C."/>
            <person name="Kagawa T.F."/>
            <person name="Liu W."/>
            <person name="Song Y."/>
            <person name="Salvetti E."/>
            <person name="Wrobel A."/>
            <person name="Rasinkangas P."/>
            <person name="Parkhill J."/>
            <person name="Rea M.C."/>
            <person name="O'Sullivan O."/>
            <person name="Ritari J."/>
            <person name="Douillard F.P."/>
            <person name="Paul Ross R."/>
            <person name="Yang R."/>
            <person name="Briner A.E."/>
            <person name="Felis G.E."/>
            <person name="de Vos W.M."/>
            <person name="Barrangou R."/>
            <person name="Klaenhammer T.R."/>
            <person name="Caufield P.W."/>
            <person name="Cui Y."/>
            <person name="Zhang H."/>
            <person name="O'Toole P.W."/>
        </authorList>
    </citation>
    <scope>NUCLEOTIDE SEQUENCE [LARGE SCALE GENOMIC DNA]</scope>
    <source>
        <strain evidence="1 2">DSM 19682</strain>
    </source>
</reference>
<accession>A0A0R1KAS0</accession>
<dbReference type="PATRIC" id="fig|1423775.4.peg.1899"/>
<evidence type="ECO:0008006" key="3">
    <source>
        <dbReference type="Google" id="ProtNLM"/>
    </source>
</evidence>
<organism evidence="1 2">
    <name type="scientific">Companilactobacillus nodensis DSM 19682 = JCM 14932 = NBRC 107160</name>
    <dbReference type="NCBI Taxonomy" id="1423775"/>
    <lineage>
        <taxon>Bacteria</taxon>
        <taxon>Bacillati</taxon>
        <taxon>Bacillota</taxon>
        <taxon>Bacilli</taxon>
        <taxon>Lactobacillales</taxon>
        <taxon>Lactobacillaceae</taxon>
        <taxon>Companilactobacillus</taxon>
    </lineage>
</organism>
<proteinExistence type="predicted"/>
<protein>
    <recommendedName>
        <fullName evidence="3">Surface layer protein A domain-containing protein</fullName>
    </recommendedName>
</protein>
<dbReference type="PROSITE" id="PS51257">
    <property type="entry name" value="PROKAR_LIPOPROTEIN"/>
    <property type="match status" value="1"/>
</dbReference>